<feature type="domain" description="BioF2-like acetyltransferase" evidence="1">
    <location>
        <begin position="137"/>
        <end position="247"/>
    </location>
</feature>
<evidence type="ECO:0000259" key="1">
    <source>
        <dbReference type="Pfam" id="PF13480"/>
    </source>
</evidence>
<dbReference type="InterPro" id="IPR038740">
    <property type="entry name" value="BioF2-like_GNAT_dom"/>
</dbReference>
<proteinExistence type="predicted"/>
<organism evidence="2 3">
    <name type="scientific">Gelatiniphilus marinus</name>
    <dbReference type="NCBI Taxonomy" id="1759464"/>
    <lineage>
        <taxon>Bacteria</taxon>
        <taxon>Pseudomonadati</taxon>
        <taxon>Bacteroidota</taxon>
        <taxon>Flavobacteriia</taxon>
        <taxon>Flavobacteriales</taxon>
        <taxon>Flavobacteriaceae</taxon>
        <taxon>Gelatiniphilus</taxon>
    </lineage>
</organism>
<dbReference type="SUPFAM" id="SSF55729">
    <property type="entry name" value="Acyl-CoA N-acyltransferases (Nat)"/>
    <property type="match status" value="1"/>
</dbReference>
<evidence type="ECO:0000313" key="2">
    <source>
        <dbReference type="EMBL" id="MFD2533976.1"/>
    </source>
</evidence>
<dbReference type="RefSeq" id="WP_388013623.1">
    <property type="nucleotide sequence ID" value="NZ_JBHUDT010000001.1"/>
</dbReference>
<gene>
    <name evidence="2" type="ORF">ACFSQS_02580</name>
</gene>
<dbReference type="EMBL" id="JBHULK010000001">
    <property type="protein sequence ID" value="MFD2533976.1"/>
    <property type="molecule type" value="Genomic_DNA"/>
</dbReference>
<dbReference type="InterPro" id="IPR016181">
    <property type="entry name" value="Acyl_CoA_acyltransferase"/>
</dbReference>
<reference evidence="3" key="1">
    <citation type="journal article" date="2019" name="Int. J. Syst. Evol. Microbiol.">
        <title>The Global Catalogue of Microorganisms (GCM) 10K type strain sequencing project: providing services to taxonomists for standard genome sequencing and annotation.</title>
        <authorList>
            <consortium name="The Broad Institute Genomics Platform"/>
            <consortium name="The Broad Institute Genome Sequencing Center for Infectious Disease"/>
            <person name="Wu L."/>
            <person name="Ma J."/>
        </authorList>
    </citation>
    <scope>NUCLEOTIDE SEQUENCE [LARGE SCALE GENOMIC DNA]</scope>
    <source>
        <strain evidence="3">KCTC 42903</strain>
    </source>
</reference>
<dbReference type="EC" id="2.3.1.-" evidence="2"/>
<accession>A0ABW5JMI0</accession>
<keyword evidence="2" id="KW-0808">Transferase</keyword>
<evidence type="ECO:0000313" key="3">
    <source>
        <dbReference type="Proteomes" id="UP001597441"/>
    </source>
</evidence>
<dbReference type="GO" id="GO:0016746">
    <property type="term" value="F:acyltransferase activity"/>
    <property type="evidence" value="ECO:0007669"/>
    <property type="project" value="UniProtKB-KW"/>
</dbReference>
<keyword evidence="3" id="KW-1185">Reference proteome</keyword>
<dbReference type="Pfam" id="PF13480">
    <property type="entry name" value="Acetyltransf_6"/>
    <property type="match status" value="1"/>
</dbReference>
<keyword evidence="2" id="KW-0012">Acyltransferase</keyword>
<comment type="caution">
    <text evidence="2">The sequence shown here is derived from an EMBL/GenBank/DDBJ whole genome shotgun (WGS) entry which is preliminary data.</text>
</comment>
<sequence length="390" mass="46549">MLKGIKLIKYNVLNSFLEKKKPFPIYSNVVNSFTNTSIYKAKAANIDSDKNIYCISDFPDYLKAELNNKNWKAKRINTFKGSLIFFKNHENTQQYLKTKFNTPKRFRIYQSKLENCFNIEYKSFYGEISKKEYDFLFDAFYKMLKKRFSEKQIKNTDLDRWDTYKEIAYPLINSKDAVLFVIYDNEKPISLYLNLIQNKTIYGYIKTYDIDYSKFSVGFTNFIQQLRWCFENGFEVYDLLKGNYPYKNKLIDTEFYYQKHVIYNSKSLFAVICANIIIAKTQVFYALVNGLKKFNVDVLYHSITSFIHKLNTRETKENLIIVNNIELTTTDKLCKIDITDESFSFLKRAVYTFLYHNKESLKTVEIFKFKNKLNTFFIKGKKKNQKIEIK</sequence>
<name>A0ABW5JMI0_9FLAO</name>
<dbReference type="Proteomes" id="UP001597441">
    <property type="component" value="Unassembled WGS sequence"/>
</dbReference>
<protein>
    <submittedName>
        <fullName evidence="2">GNAT family N-acetyltransferase</fullName>
        <ecNumber evidence="2">2.3.1.-</ecNumber>
    </submittedName>
</protein>
<dbReference type="Gene3D" id="3.40.630.30">
    <property type="match status" value="1"/>
</dbReference>